<feature type="compositionally biased region" description="Low complexity" evidence="1">
    <location>
        <begin position="11"/>
        <end position="26"/>
    </location>
</feature>
<evidence type="ECO:0000313" key="2">
    <source>
        <dbReference type="EMBL" id="JAD68562.1"/>
    </source>
</evidence>
<protein>
    <submittedName>
        <fullName evidence="2">Uncharacterized protein</fullName>
    </submittedName>
</protein>
<reference evidence="2" key="2">
    <citation type="journal article" date="2015" name="Data Brief">
        <title>Shoot transcriptome of the giant reed, Arundo donax.</title>
        <authorList>
            <person name="Barrero R.A."/>
            <person name="Guerrero F.D."/>
            <person name="Moolhuijzen P."/>
            <person name="Goolsby J.A."/>
            <person name="Tidwell J."/>
            <person name="Bellgard S.E."/>
            <person name="Bellgard M.I."/>
        </authorList>
    </citation>
    <scope>NUCLEOTIDE SEQUENCE</scope>
    <source>
        <tissue evidence="2">Shoot tissue taken approximately 20 cm above the soil surface</tissue>
    </source>
</reference>
<reference evidence="2" key="1">
    <citation type="submission" date="2014-09" db="EMBL/GenBank/DDBJ databases">
        <authorList>
            <person name="Magalhaes I.L.F."/>
            <person name="Oliveira U."/>
            <person name="Santos F.R."/>
            <person name="Vidigal T.H.D.A."/>
            <person name="Brescovit A.D."/>
            <person name="Santos A.J."/>
        </authorList>
    </citation>
    <scope>NUCLEOTIDE SEQUENCE</scope>
    <source>
        <tissue evidence="2">Shoot tissue taken approximately 20 cm above the soil surface</tissue>
    </source>
</reference>
<feature type="compositionally biased region" description="Polar residues" evidence="1">
    <location>
        <begin position="1"/>
        <end position="10"/>
    </location>
</feature>
<organism evidence="2">
    <name type="scientific">Arundo donax</name>
    <name type="common">Giant reed</name>
    <name type="synonym">Donax arundinaceus</name>
    <dbReference type="NCBI Taxonomy" id="35708"/>
    <lineage>
        <taxon>Eukaryota</taxon>
        <taxon>Viridiplantae</taxon>
        <taxon>Streptophyta</taxon>
        <taxon>Embryophyta</taxon>
        <taxon>Tracheophyta</taxon>
        <taxon>Spermatophyta</taxon>
        <taxon>Magnoliopsida</taxon>
        <taxon>Liliopsida</taxon>
        <taxon>Poales</taxon>
        <taxon>Poaceae</taxon>
        <taxon>PACMAD clade</taxon>
        <taxon>Arundinoideae</taxon>
        <taxon>Arundineae</taxon>
        <taxon>Arundo</taxon>
    </lineage>
</organism>
<name>A0A0A9CAN6_ARUDO</name>
<dbReference type="AlphaFoldDB" id="A0A0A9CAN6"/>
<sequence length="33" mass="3617">MYSCSITQRVSQGSSKQQIQGSSSASNKKRQLI</sequence>
<evidence type="ECO:0000256" key="1">
    <source>
        <dbReference type="SAM" id="MobiDB-lite"/>
    </source>
</evidence>
<dbReference type="EMBL" id="GBRH01229333">
    <property type="protein sequence ID" value="JAD68562.1"/>
    <property type="molecule type" value="Transcribed_RNA"/>
</dbReference>
<accession>A0A0A9CAN6</accession>
<proteinExistence type="predicted"/>
<feature type="region of interest" description="Disordered" evidence="1">
    <location>
        <begin position="1"/>
        <end position="33"/>
    </location>
</feature>